<dbReference type="InterPro" id="IPR052065">
    <property type="entry name" value="Compl_asym_regulator"/>
</dbReference>
<dbReference type="STRING" id="45351.A7RSA7"/>
<dbReference type="InParanoid" id="A7RSA7"/>
<dbReference type="EMBL" id="DS469533">
    <property type="protein sequence ID" value="EDO45711.1"/>
    <property type="molecule type" value="Genomic_DNA"/>
</dbReference>
<reference evidence="6 7" key="1">
    <citation type="journal article" date="2007" name="Science">
        <title>Sea anemone genome reveals ancestral eumetazoan gene repertoire and genomic organization.</title>
        <authorList>
            <person name="Putnam N.H."/>
            <person name="Srivastava M."/>
            <person name="Hellsten U."/>
            <person name="Dirks B."/>
            <person name="Chapman J."/>
            <person name="Salamov A."/>
            <person name="Terry A."/>
            <person name="Shapiro H."/>
            <person name="Lindquist E."/>
            <person name="Kapitonov V.V."/>
            <person name="Jurka J."/>
            <person name="Genikhovich G."/>
            <person name="Grigoriev I.V."/>
            <person name="Lucas S.M."/>
            <person name="Steele R.E."/>
            <person name="Finnerty J.R."/>
            <person name="Technau U."/>
            <person name="Martindale M.Q."/>
            <person name="Rokhsar D.S."/>
        </authorList>
    </citation>
    <scope>NUCLEOTIDE SEQUENCE [LARGE SCALE GENOMIC DNA]</scope>
    <source>
        <strain evidence="7">CH2 X CH6</strain>
    </source>
</reference>
<dbReference type="InterPro" id="IPR036383">
    <property type="entry name" value="TSP1_rpt_sf"/>
</dbReference>
<keyword evidence="3" id="KW-0732">Signal</keyword>
<dbReference type="PhylomeDB" id="A7RSA7"/>
<gene>
    <name evidence="6" type="ORF">NEMVEDRAFT_v1g91405</name>
</gene>
<keyword evidence="4" id="KW-0677">Repeat</keyword>
<proteinExistence type="predicted"/>
<accession>A7RSA7</accession>
<dbReference type="Proteomes" id="UP000001593">
    <property type="component" value="Unassembled WGS sequence"/>
</dbReference>
<evidence type="ECO:0000256" key="3">
    <source>
        <dbReference type="ARBA" id="ARBA00022729"/>
    </source>
</evidence>
<evidence type="ECO:0000256" key="2">
    <source>
        <dbReference type="ARBA" id="ARBA00022525"/>
    </source>
</evidence>
<evidence type="ECO:0000256" key="4">
    <source>
        <dbReference type="ARBA" id="ARBA00022737"/>
    </source>
</evidence>
<evidence type="ECO:0000256" key="1">
    <source>
        <dbReference type="ARBA" id="ARBA00004613"/>
    </source>
</evidence>
<dbReference type="Gene3D" id="2.20.100.10">
    <property type="entry name" value="Thrombospondin type-1 (TSP1) repeat"/>
    <property type="match status" value="2"/>
</dbReference>
<dbReference type="InterPro" id="IPR000884">
    <property type="entry name" value="TSP1_rpt"/>
</dbReference>
<dbReference type="PANTHER" id="PTHR22906:SF43">
    <property type="entry name" value="PROPERDIN"/>
    <property type="match status" value="1"/>
</dbReference>
<keyword evidence="7" id="KW-1185">Reference proteome</keyword>
<evidence type="ECO:0000313" key="7">
    <source>
        <dbReference type="Proteomes" id="UP000001593"/>
    </source>
</evidence>
<organism evidence="6 7">
    <name type="scientific">Nematostella vectensis</name>
    <name type="common">Starlet sea anemone</name>
    <dbReference type="NCBI Taxonomy" id="45351"/>
    <lineage>
        <taxon>Eukaryota</taxon>
        <taxon>Metazoa</taxon>
        <taxon>Cnidaria</taxon>
        <taxon>Anthozoa</taxon>
        <taxon>Hexacorallia</taxon>
        <taxon>Actiniaria</taxon>
        <taxon>Edwardsiidae</taxon>
        <taxon>Nematostella</taxon>
    </lineage>
</organism>
<dbReference type="FunFam" id="2.20.100.10:FF:000001">
    <property type="entry name" value="semaphorin-5A isoform X1"/>
    <property type="match status" value="1"/>
</dbReference>
<name>A7RSA7_NEMVE</name>
<dbReference type="Pfam" id="PF00090">
    <property type="entry name" value="TSP_1"/>
    <property type="match status" value="2"/>
</dbReference>
<comment type="subcellular location">
    <subcellularLocation>
        <location evidence="1">Secreted</location>
    </subcellularLocation>
</comment>
<dbReference type="SMART" id="SM00209">
    <property type="entry name" value="TSP1"/>
    <property type="match status" value="2"/>
</dbReference>
<keyword evidence="2" id="KW-0964">Secreted</keyword>
<evidence type="ECO:0000256" key="5">
    <source>
        <dbReference type="ARBA" id="ARBA00023157"/>
    </source>
</evidence>
<dbReference type="PROSITE" id="PS50092">
    <property type="entry name" value="TSP1"/>
    <property type="match status" value="2"/>
</dbReference>
<dbReference type="HOGENOM" id="CLU_047129_1_0_1"/>
<feature type="non-terminal residue" evidence="6">
    <location>
        <position position="110"/>
    </location>
</feature>
<keyword evidence="5" id="KW-1015">Disulfide bond</keyword>
<evidence type="ECO:0000313" key="6">
    <source>
        <dbReference type="EMBL" id="EDO45711.1"/>
    </source>
</evidence>
<sequence length="110" mass="12027">MPWGAWTACSTSCGGGFRVRARTCLRRPDGLCLSDETQVKPCNTLPCRLVDKTWSTWGPWAGCTVSCGGGARVRFRICQSATKTRVRSGCPGRSYEVRSCNTDICASRSR</sequence>
<dbReference type="PANTHER" id="PTHR22906">
    <property type="entry name" value="PROPERDIN"/>
    <property type="match status" value="1"/>
</dbReference>
<protein>
    <submittedName>
        <fullName evidence="6">Uncharacterized protein</fullName>
    </submittedName>
</protein>
<dbReference type="SUPFAM" id="SSF82895">
    <property type="entry name" value="TSP-1 type 1 repeat"/>
    <property type="match status" value="2"/>
</dbReference>
<dbReference type="AlphaFoldDB" id="A7RSA7"/>